<dbReference type="AlphaFoldDB" id="A0AAJ0F736"/>
<dbReference type="Proteomes" id="UP001239445">
    <property type="component" value="Unassembled WGS sequence"/>
</dbReference>
<dbReference type="Pfam" id="PF12937">
    <property type="entry name" value="F-box-like"/>
    <property type="match status" value="1"/>
</dbReference>
<feature type="domain" description="F-box" evidence="3">
    <location>
        <begin position="13"/>
        <end position="59"/>
    </location>
</feature>
<evidence type="ECO:0000256" key="2">
    <source>
        <dbReference type="ARBA" id="ARBA00022786"/>
    </source>
</evidence>
<dbReference type="PANTHER" id="PTHR10706:SF130">
    <property type="entry name" value="F-BOX ONLY PROTEIN 31"/>
    <property type="match status" value="1"/>
</dbReference>
<name>A0AAJ0F736_9PEZI</name>
<dbReference type="EMBL" id="MU839838">
    <property type="protein sequence ID" value="KAK1752983.1"/>
    <property type="molecule type" value="Genomic_DNA"/>
</dbReference>
<dbReference type="SUPFAM" id="SSF81383">
    <property type="entry name" value="F-box domain"/>
    <property type="match status" value="1"/>
</dbReference>
<comment type="pathway">
    <text evidence="1">Protein modification; protein ubiquitination.</text>
</comment>
<evidence type="ECO:0000259" key="3">
    <source>
        <dbReference type="PROSITE" id="PS50181"/>
    </source>
</evidence>
<dbReference type="InterPro" id="IPR036047">
    <property type="entry name" value="F-box-like_dom_sf"/>
</dbReference>
<dbReference type="Pfam" id="PF12014">
    <property type="entry name" value="Cyclin_D1_bind"/>
    <property type="match status" value="1"/>
</dbReference>
<keyword evidence="5" id="KW-1185">Reference proteome</keyword>
<evidence type="ECO:0000256" key="1">
    <source>
        <dbReference type="ARBA" id="ARBA00004906"/>
    </source>
</evidence>
<dbReference type="PANTHER" id="PTHR10706">
    <property type="entry name" value="F-BOX FAMILY PROTEIN"/>
    <property type="match status" value="1"/>
</dbReference>
<evidence type="ECO:0000313" key="5">
    <source>
        <dbReference type="Proteomes" id="UP001239445"/>
    </source>
</evidence>
<reference evidence="4" key="1">
    <citation type="submission" date="2023-06" db="EMBL/GenBank/DDBJ databases">
        <title>Genome-scale phylogeny and comparative genomics of the fungal order Sordariales.</title>
        <authorList>
            <consortium name="Lawrence Berkeley National Laboratory"/>
            <person name="Hensen N."/>
            <person name="Bonometti L."/>
            <person name="Westerberg I."/>
            <person name="Brannstrom I.O."/>
            <person name="Guillou S."/>
            <person name="Cros-Aarteil S."/>
            <person name="Calhoun S."/>
            <person name="Haridas S."/>
            <person name="Kuo A."/>
            <person name="Mondo S."/>
            <person name="Pangilinan J."/>
            <person name="Riley R."/>
            <person name="Labutti K."/>
            <person name="Andreopoulos B."/>
            <person name="Lipzen A."/>
            <person name="Chen C."/>
            <person name="Yanf M."/>
            <person name="Daum C."/>
            <person name="Ng V."/>
            <person name="Clum A."/>
            <person name="Steindorff A."/>
            <person name="Ohm R."/>
            <person name="Martin F."/>
            <person name="Silar P."/>
            <person name="Natvig D."/>
            <person name="Lalanne C."/>
            <person name="Gautier V."/>
            <person name="Ament-Velasquez S.L."/>
            <person name="Kruys A."/>
            <person name="Hutchinson M.I."/>
            <person name="Powell A.J."/>
            <person name="Barry K."/>
            <person name="Miller A.N."/>
            <person name="Grigoriev I.V."/>
            <person name="Debuchy R."/>
            <person name="Gladieux P."/>
            <person name="Thoren M.H."/>
            <person name="Johannesson H."/>
        </authorList>
    </citation>
    <scope>NUCLEOTIDE SEQUENCE</scope>
    <source>
        <strain evidence="4">PSN4</strain>
    </source>
</reference>
<proteinExistence type="predicted"/>
<gene>
    <name evidence="4" type="ORF">QBC47DRAFT_304870</name>
</gene>
<organism evidence="4 5">
    <name type="scientific">Echria macrotheca</name>
    <dbReference type="NCBI Taxonomy" id="438768"/>
    <lineage>
        <taxon>Eukaryota</taxon>
        <taxon>Fungi</taxon>
        <taxon>Dikarya</taxon>
        <taxon>Ascomycota</taxon>
        <taxon>Pezizomycotina</taxon>
        <taxon>Sordariomycetes</taxon>
        <taxon>Sordariomycetidae</taxon>
        <taxon>Sordariales</taxon>
        <taxon>Schizotheciaceae</taxon>
        <taxon>Echria</taxon>
    </lineage>
</organism>
<evidence type="ECO:0000313" key="4">
    <source>
        <dbReference type="EMBL" id="KAK1752983.1"/>
    </source>
</evidence>
<dbReference type="InterPro" id="IPR001810">
    <property type="entry name" value="F-box_dom"/>
</dbReference>
<protein>
    <recommendedName>
        <fullName evidence="3">F-box domain-containing protein</fullName>
    </recommendedName>
</protein>
<sequence length="483" mass="55226">MYTDNSQATTNANSRLLMLPVELRLQVLDHLTPRDLLSASWTCRLLYVDVNTDLIWRRLVEEHIPYRPTHSRPFPTYRELFESLDPFWFLAKYKIWVGDSGFVGRITITCFNQRTGCIEGYQPVARDKVPSYQRMEKWGPNNDIWITKFNPKVQLHLDDPILRISSGPRRVPLFPQFASGQTYKRRWPGFRNEVTMEGLQQLGNLRSSFIFTKPVTKAADGTPQTDKDVWPPPRIPSDEHVLEFYNLKNTAVLPNLPQTRAESSPKAFGIRKWFEAAGIASSPTSFPGIPGERYAAPPRIQSGGILTTYSTLDPKVYTPTATKPYRGIWVGDYSAHGCEFLLVHQPDDVHETPAALVRGEDESDEQFEQRKTEAAVPRNRLEAIKLTGDPNIPQGQVSFVADDIGDKGFLRVEQQSPFAGVRVVRSTGHIAQEAFRNESWMESELFLVSHDLLAHHWVEFKHINYFRRVNLDALCDPATWSTW</sequence>
<dbReference type="InterPro" id="IPR045048">
    <property type="entry name" value="FBXO31/39"/>
</dbReference>
<keyword evidence="2" id="KW-0833">Ubl conjugation pathway</keyword>
<dbReference type="PROSITE" id="PS50181">
    <property type="entry name" value="FBOX"/>
    <property type="match status" value="1"/>
</dbReference>
<accession>A0AAJ0F736</accession>
<comment type="caution">
    <text evidence="4">The sequence shown here is derived from an EMBL/GenBank/DDBJ whole genome shotgun (WGS) entry which is preliminary data.</text>
</comment>
<dbReference type="Gene3D" id="1.20.1280.50">
    <property type="match status" value="1"/>
</dbReference>